<evidence type="ECO:0000313" key="3">
    <source>
        <dbReference type="EMBL" id="KAH7279361.1"/>
    </source>
</evidence>
<dbReference type="SMART" id="SM00256">
    <property type="entry name" value="FBOX"/>
    <property type="match status" value="1"/>
</dbReference>
<dbReference type="GO" id="GO:0019005">
    <property type="term" value="C:SCF ubiquitin ligase complex"/>
    <property type="evidence" value="ECO:0007669"/>
    <property type="project" value="TreeGrafter"/>
</dbReference>
<dbReference type="CDD" id="cd22151">
    <property type="entry name" value="F-box_AtGID2-like"/>
    <property type="match status" value="1"/>
</dbReference>
<dbReference type="InterPro" id="IPR045464">
    <property type="entry name" value="Hrt3/FBXO9_C"/>
</dbReference>
<dbReference type="AlphaFoldDB" id="A0A8T2Q7X0"/>
<keyword evidence="4" id="KW-1185">Reference proteome</keyword>
<feature type="domain" description="F-box" evidence="2">
    <location>
        <begin position="52"/>
        <end position="92"/>
    </location>
</feature>
<name>A0A8T2Q7X0_CERRI</name>
<dbReference type="GO" id="GO:0031146">
    <property type="term" value="P:SCF-dependent proteasomal ubiquitin-dependent protein catabolic process"/>
    <property type="evidence" value="ECO:0007669"/>
    <property type="project" value="TreeGrafter"/>
</dbReference>
<dbReference type="Pfam" id="PF19270">
    <property type="entry name" value="FBO_C"/>
    <property type="match status" value="1"/>
</dbReference>
<dbReference type="Proteomes" id="UP000825935">
    <property type="component" value="Chromosome 37"/>
</dbReference>
<organism evidence="3 4">
    <name type="scientific">Ceratopteris richardii</name>
    <name type="common">Triangle waterfern</name>
    <dbReference type="NCBI Taxonomy" id="49495"/>
    <lineage>
        <taxon>Eukaryota</taxon>
        <taxon>Viridiplantae</taxon>
        <taxon>Streptophyta</taxon>
        <taxon>Embryophyta</taxon>
        <taxon>Tracheophyta</taxon>
        <taxon>Polypodiopsida</taxon>
        <taxon>Polypodiidae</taxon>
        <taxon>Polypodiales</taxon>
        <taxon>Pteridineae</taxon>
        <taxon>Pteridaceae</taxon>
        <taxon>Parkerioideae</taxon>
        <taxon>Ceratopteris</taxon>
    </lineage>
</organism>
<dbReference type="EMBL" id="CM035442">
    <property type="protein sequence ID" value="KAH7279361.1"/>
    <property type="molecule type" value="Genomic_DNA"/>
</dbReference>
<protein>
    <recommendedName>
        <fullName evidence="2">F-box domain-containing protein</fullName>
    </recommendedName>
</protein>
<proteinExistence type="predicted"/>
<evidence type="ECO:0000256" key="1">
    <source>
        <dbReference type="ARBA" id="ARBA00022786"/>
    </source>
</evidence>
<reference evidence="3" key="1">
    <citation type="submission" date="2021-08" db="EMBL/GenBank/DDBJ databases">
        <title>WGS assembly of Ceratopteris richardii.</title>
        <authorList>
            <person name="Marchant D.B."/>
            <person name="Chen G."/>
            <person name="Jenkins J."/>
            <person name="Shu S."/>
            <person name="Leebens-Mack J."/>
            <person name="Grimwood J."/>
            <person name="Schmutz J."/>
            <person name="Soltis P."/>
            <person name="Soltis D."/>
            <person name="Chen Z.-H."/>
        </authorList>
    </citation>
    <scope>NUCLEOTIDE SEQUENCE</scope>
    <source>
        <strain evidence="3">Whitten #5841</strain>
        <tissue evidence="3">Leaf</tissue>
    </source>
</reference>
<evidence type="ECO:0000259" key="2">
    <source>
        <dbReference type="SMART" id="SM00256"/>
    </source>
</evidence>
<comment type="caution">
    <text evidence="3">The sequence shown here is derived from an EMBL/GenBank/DDBJ whole genome shotgun (WGS) entry which is preliminary data.</text>
</comment>
<sequence>MLTNRHSSMDVQYFQTQRPWLSLYGMRIRPIPPLGSFSSNPPVDLALIHQVLSDDLLFEIFVRMTPYGLGVAACVCRKWRYATRNPVLWQKACLTTWQIFGVEENLQMVRSSYGGSWRRMWIMRPRLRFDGIFVSRNTHLRTGVAEWKVLNPVHLVCYYRYIRFYPSGRFLYKVSPHRLKEVAKYLHGKGSMVNSVYAGRYTLDHNNNQVDATTLYPGLKTVVRIRMRIRSTTEGANNRLDILAIVTSGIQEAEIGGHEEQVLEAVEGWQEDETHNPDVPAVSHKRGLAPFVFVPFHEVETSDLNLPVEKMDFYVPG</sequence>
<dbReference type="SUPFAM" id="SSF81383">
    <property type="entry name" value="F-box domain"/>
    <property type="match status" value="1"/>
</dbReference>
<keyword evidence="1" id="KW-0833">Ubl conjugation pathway</keyword>
<dbReference type="PANTHER" id="PTHR12874">
    <property type="entry name" value="F-BOX ONLY PROTEIN 48-RELATED"/>
    <property type="match status" value="1"/>
</dbReference>
<dbReference type="Gene3D" id="1.20.1280.50">
    <property type="match status" value="1"/>
</dbReference>
<dbReference type="Pfam" id="PF12937">
    <property type="entry name" value="F-box-like"/>
    <property type="match status" value="1"/>
</dbReference>
<dbReference type="PANTHER" id="PTHR12874:SF9">
    <property type="entry name" value="F-BOX ONLY PROTEIN 48"/>
    <property type="match status" value="1"/>
</dbReference>
<gene>
    <name evidence="3" type="ORF">KP509_37G016100</name>
</gene>
<accession>A0A8T2Q7X0</accession>
<dbReference type="GO" id="GO:0005737">
    <property type="term" value="C:cytoplasm"/>
    <property type="evidence" value="ECO:0007669"/>
    <property type="project" value="TreeGrafter"/>
</dbReference>
<evidence type="ECO:0000313" key="4">
    <source>
        <dbReference type="Proteomes" id="UP000825935"/>
    </source>
</evidence>
<dbReference type="OrthoDB" id="2117972at2759"/>
<dbReference type="InterPro" id="IPR036047">
    <property type="entry name" value="F-box-like_dom_sf"/>
</dbReference>
<dbReference type="InterPro" id="IPR001810">
    <property type="entry name" value="F-box_dom"/>
</dbReference>
<dbReference type="OMA" id="VKCMNFR"/>